<keyword evidence="3" id="KW-1185">Reference proteome</keyword>
<organism evidence="2 3">
    <name type="scientific">Rhodoferax lithotrophicus</name>
    <dbReference type="NCBI Taxonomy" id="2798804"/>
    <lineage>
        <taxon>Bacteria</taxon>
        <taxon>Pseudomonadati</taxon>
        <taxon>Pseudomonadota</taxon>
        <taxon>Betaproteobacteria</taxon>
        <taxon>Burkholderiales</taxon>
        <taxon>Comamonadaceae</taxon>
        <taxon>Rhodoferax</taxon>
    </lineage>
</organism>
<feature type="transmembrane region" description="Helical" evidence="1">
    <location>
        <begin position="43"/>
        <end position="65"/>
    </location>
</feature>
<dbReference type="Proteomes" id="UP000824366">
    <property type="component" value="Chromosome"/>
</dbReference>
<evidence type="ECO:0008006" key="4">
    <source>
        <dbReference type="Google" id="ProtNLM"/>
    </source>
</evidence>
<evidence type="ECO:0000256" key="1">
    <source>
        <dbReference type="SAM" id="Phobius"/>
    </source>
</evidence>
<accession>A0ABN6D3G2</accession>
<keyword evidence="1" id="KW-1133">Transmembrane helix</keyword>
<proteinExistence type="predicted"/>
<dbReference type="RefSeq" id="WP_223906786.1">
    <property type="nucleotide sequence ID" value="NZ_AP024238.1"/>
</dbReference>
<keyword evidence="1" id="KW-0472">Membrane</keyword>
<evidence type="ECO:0000313" key="3">
    <source>
        <dbReference type="Proteomes" id="UP000824366"/>
    </source>
</evidence>
<gene>
    <name evidence="2" type="ORF">MIZ03_0181</name>
</gene>
<dbReference type="EMBL" id="AP024238">
    <property type="protein sequence ID" value="BCO25321.1"/>
    <property type="molecule type" value="Genomic_DNA"/>
</dbReference>
<keyword evidence="1" id="KW-0812">Transmembrane</keyword>
<evidence type="ECO:0000313" key="2">
    <source>
        <dbReference type="EMBL" id="BCO25321.1"/>
    </source>
</evidence>
<sequence>MRIRSLLLILLLVLIGAFVALNWSVFLTNSAVSLGVATVQAPLGLLTLGLLLFVVAYFMVYVLYLQSTVMWDARRNAKELQANRELADKAEASRFTELRGVLEAGQQAVLARLDALEKNLRAPQ</sequence>
<reference evidence="2 3" key="1">
    <citation type="journal article" date="2021" name="Microbiol. Spectr.">
        <title>A Single Bacterium Capable of Oxidation and Reduction of Iron at Circumneutral pH.</title>
        <authorList>
            <person name="Kato S."/>
            <person name="Ohkuma M."/>
        </authorList>
    </citation>
    <scope>NUCLEOTIDE SEQUENCE [LARGE SCALE GENOMIC DNA]</scope>
    <source>
        <strain evidence="2 3">MIZ03</strain>
    </source>
</reference>
<protein>
    <recommendedName>
        <fullName evidence="4">Signal transduction histidine kinase</fullName>
    </recommendedName>
</protein>
<name>A0ABN6D3G2_9BURK</name>